<evidence type="ECO:0000313" key="3">
    <source>
        <dbReference type="EMBL" id="MED6295193.1"/>
    </source>
</evidence>
<reference evidence="3 4" key="1">
    <citation type="submission" date="2021-06" db="EMBL/GenBank/DDBJ databases">
        <authorList>
            <person name="Palmer J.M."/>
        </authorList>
    </citation>
    <scope>NUCLEOTIDE SEQUENCE [LARGE SCALE GENOMIC DNA]</scope>
    <source>
        <strain evidence="3 4">CL_MEX2019</strain>
        <tissue evidence="3">Muscle</tissue>
    </source>
</reference>
<accession>A0ABU7F6X7</accession>
<evidence type="ECO:0000256" key="1">
    <source>
        <dbReference type="ARBA" id="ARBA00022801"/>
    </source>
</evidence>
<dbReference type="EMBL" id="JAHUTJ010077815">
    <property type="protein sequence ID" value="MED6295193.1"/>
    <property type="molecule type" value="Genomic_DNA"/>
</dbReference>
<keyword evidence="2" id="KW-0812">Transmembrane</keyword>
<sequence length="113" mass="12265">VGILISLVFSIGATAVLSDLWGEEWTTLLLSFQVTAPYLHLGGVFLMTSLAWPIALHIFRMKSCMRRGVIVGVYLIILLTLYLLPLGLYSPCIKEKGTLGPAPALIGHRGAPM</sequence>
<comment type="caution">
    <text evidence="3">The sequence shown here is derived from an EMBL/GenBank/DDBJ whole genome shotgun (WGS) entry which is preliminary data.</text>
</comment>
<proteinExistence type="predicted"/>
<keyword evidence="2" id="KW-0472">Membrane</keyword>
<feature type="non-terminal residue" evidence="3">
    <location>
        <position position="1"/>
    </location>
</feature>
<name>A0ABU7F6X7_9TELE</name>
<organism evidence="3 4">
    <name type="scientific">Characodon lateralis</name>
    <dbReference type="NCBI Taxonomy" id="208331"/>
    <lineage>
        <taxon>Eukaryota</taxon>
        <taxon>Metazoa</taxon>
        <taxon>Chordata</taxon>
        <taxon>Craniata</taxon>
        <taxon>Vertebrata</taxon>
        <taxon>Euteleostomi</taxon>
        <taxon>Actinopterygii</taxon>
        <taxon>Neopterygii</taxon>
        <taxon>Teleostei</taxon>
        <taxon>Neoteleostei</taxon>
        <taxon>Acanthomorphata</taxon>
        <taxon>Ovalentaria</taxon>
        <taxon>Atherinomorphae</taxon>
        <taxon>Cyprinodontiformes</taxon>
        <taxon>Goodeidae</taxon>
        <taxon>Characodon</taxon>
    </lineage>
</organism>
<feature type="non-terminal residue" evidence="3">
    <location>
        <position position="113"/>
    </location>
</feature>
<dbReference type="PANTHER" id="PTHR23344:SF13">
    <property type="entry name" value="GLYCEROPHOSPHODIESTER PHOSPHODIESTERASE DOMAIN-CONTAINING PROTEIN 4"/>
    <property type="match status" value="1"/>
</dbReference>
<gene>
    <name evidence="3" type="ORF">CHARACLAT_029125</name>
</gene>
<dbReference type="Proteomes" id="UP001352852">
    <property type="component" value="Unassembled WGS sequence"/>
</dbReference>
<keyword evidence="2" id="KW-1133">Transmembrane helix</keyword>
<protein>
    <submittedName>
        <fullName evidence="3">Uncharacterized protein</fullName>
    </submittedName>
</protein>
<keyword evidence="4" id="KW-1185">Reference proteome</keyword>
<evidence type="ECO:0000313" key="4">
    <source>
        <dbReference type="Proteomes" id="UP001352852"/>
    </source>
</evidence>
<feature type="transmembrane region" description="Helical" evidence="2">
    <location>
        <begin position="71"/>
        <end position="89"/>
    </location>
</feature>
<keyword evidence="1" id="KW-0378">Hydrolase</keyword>
<evidence type="ECO:0000256" key="2">
    <source>
        <dbReference type="SAM" id="Phobius"/>
    </source>
</evidence>
<feature type="transmembrane region" description="Helical" evidence="2">
    <location>
        <begin position="38"/>
        <end position="59"/>
    </location>
</feature>
<dbReference type="PANTHER" id="PTHR23344">
    <property type="entry name" value="GLYCEROPHOSPHORYL DIESTER PHOSPHODIESTERASE"/>
    <property type="match status" value="1"/>
</dbReference>